<dbReference type="SUPFAM" id="SSF48019">
    <property type="entry name" value="post-AAA+ oligomerization domain-like"/>
    <property type="match status" value="1"/>
</dbReference>
<keyword evidence="5" id="KW-0235">DNA replication</keyword>
<evidence type="ECO:0000256" key="3">
    <source>
        <dbReference type="ARBA" id="ARBA00022679"/>
    </source>
</evidence>
<dbReference type="AlphaFoldDB" id="A0A1I2NW18"/>
<dbReference type="NCBIfam" id="TIGR01128">
    <property type="entry name" value="holA"/>
    <property type="match status" value="1"/>
</dbReference>
<dbReference type="Gene3D" id="1.10.8.60">
    <property type="match status" value="1"/>
</dbReference>
<evidence type="ECO:0000256" key="4">
    <source>
        <dbReference type="ARBA" id="ARBA00022695"/>
    </source>
</evidence>
<organism evidence="11 12">
    <name type="scientific">Sporolactobacillus nakayamae</name>
    <dbReference type="NCBI Taxonomy" id="269670"/>
    <lineage>
        <taxon>Bacteria</taxon>
        <taxon>Bacillati</taxon>
        <taxon>Bacillota</taxon>
        <taxon>Bacilli</taxon>
        <taxon>Bacillales</taxon>
        <taxon>Sporolactobacillaceae</taxon>
        <taxon>Sporolactobacillus</taxon>
    </lineage>
</organism>
<comment type="catalytic activity">
    <reaction evidence="8">
        <text>DNA(n) + a 2'-deoxyribonucleoside 5'-triphosphate = DNA(n+1) + diphosphate</text>
        <dbReference type="Rhea" id="RHEA:22508"/>
        <dbReference type="Rhea" id="RHEA-COMP:17339"/>
        <dbReference type="Rhea" id="RHEA-COMP:17340"/>
        <dbReference type="ChEBI" id="CHEBI:33019"/>
        <dbReference type="ChEBI" id="CHEBI:61560"/>
        <dbReference type="ChEBI" id="CHEBI:173112"/>
        <dbReference type="EC" id="2.7.7.7"/>
    </reaction>
</comment>
<accession>A0A1I2NW18</accession>
<evidence type="ECO:0000256" key="2">
    <source>
        <dbReference type="ARBA" id="ARBA00017703"/>
    </source>
</evidence>
<dbReference type="RefSeq" id="WP_093669931.1">
    <property type="nucleotide sequence ID" value="NZ_FOOY01000004.1"/>
</dbReference>
<dbReference type="EMBL" id="FOOY01000004">
    <property type="protein sequence ID" value="SFG08115.1"/>
    <property type="molecule type" value="Genomic_DNA"/>
</dbReference>
<dbReference type="Pfam" id="PF06144">
    <property type="entry name" value="DNA_pol3_delta"/>
    <property type="match status" value="1"/>
</dbReference>
<dbReference type="Gene3D" id="1.20.272.10">
    <property type="match status" value="1"/>
</dbReference>
<proteinExistence type="inferred from homology"/>
<keyword evidence="6" id="KW-0239">DNA-directed DNA polymerase</keyword>
<dbReference type="GO" id="GO:0003677">
    <property type="term" value="F:DNA binding"/>
    <property type="evidence" value="ECO:0007669"/>
    <property type="project" value="InterPro"/>
</dbReference>
<dbReference type="Pfam" id="PF21694">
    <property type="entry name" value="DNA_pol3_delta_C"/>
    <property type="match status" value="1"/>
</dbReference>
<evidence type="ECO:0000256" key="1">
    <source>
        <dbReference type="ARBA" id="ARBA00012417"/>
    </source>
</evidence>
<evidence type="ECO:0000256" key="5">
    <source>
        <dbReference type="ARBA" id="ARBA00022705"/>
    </source>
</evidence>
<dbReference type="OrthoDB" id="9775929at2"/>
<comment type="similarity">
    <text evidence="7">Belongs to the DNA polymerase HolA subunit family.</text>
</comment>
<gene>
    <name evidence="11" type="ORF">SAMN02982927_00594</name>
</gene>
<keyword evidence="4" id="KW-0548">Nucleotidyltransferase</keyword>
<dbReference type="PANTHER" id="PTHR34388:SF1">
    <property type="entry name" value="DNA POLYMERASE III SUBUNIT DELTA"/>
    <property type="match status" value="1"/>
</dbReference>
<dbReference type="InterPro" id="IPR008921">
    <property type="entry name" value="DNA_pol3_clamp-load_cplx_C"/>
</dbReference>
<evidence type="ECO:0000313" key="12">
    <source>
        <dbReference type="Proteomes" id="UP000198752"/>
    </source>
</evidence>
<keyword evidence="12" id="KW-1185">Reference proteome</keyword>
<dbReference type="EC" id="2.7.7.7" evidence="1"/>
<dbReference type="InterPro" id="IPR048466">
    <property type="entry name" value="DNA_pol3_delta-like_C"/>
</dbReference>
<dbReference type="SUPFAM" id="SSF52540">
    <property type="entry name" value="P-loop containing nucleoside triphosphate hydrolases"/>
    <property type="match status" value="1"/>
</dbReference>
<reference evidence="12" key="1">
    <citation type="submission" date="2016-10" db="EMBL/GenBank/DDBJ databases">
        <authorList>
            <person name="Varghese N."/>
            <person name="Submissions S."/>
        </authorList>
    </citation>
    <scope>NUCLEOTIDE SEQUENCE [LARGE SCALE GENOMIC DNA]</scope>
    <source>
        <strain evidence="12">ATCC 700379</strain>
    </source>
</reference>
<dbReference type="InterPro" id="IPR010372">
    <property type="entry name" value="DNA_pol3_delta_N"/>
</dbReference>
<dbReference type="GO" id="GO:0009360">
    <property type="term" value="C:DNA polymerase III complex"/>
    <property type="evidence" value="ECO:0007669"/>
    <property type="project" value="InterPro"/>
</dbReference>
<sequence>MAAPKSANLSISKPLAPIYLLFGTQDFLIQMMKKNITSEALNDEERDFNFSKYDMTELPLEHAIEDAETIPFFGDKKVVIIENAYFLTAERTKTKIEQKIDRLEQYMEHPAESAVLIINAPYEKLDRRKKIVKKLEKSAAVYELSHLSDTTLFTILENVAAQYGTRYTKEGHEQLLAAIGPHLGQLANEVGKCALYCDADRAIDAQVVEEIGSKSLETNVFLLVNQVMHRKTAQALQLLHELVRMKEEPLKLLALLERQFRIVYQAGYYQKEGYTQNSIASKIGVHPYAVKLALEQTRLFSTALLQNALEKCAQTDYQIKTGQADKVLALELLIVQISGKAA</sequence>
<keyword evidence="3" id="KW-0808">Transferase</keyword>
<evidence type="ECO:0000313" key="11">
    <source>
        <dbReference type="EMBL" id="SFG08115.1"/>
    </source>
</evidence>
<name>A0A1I2NW18_9BACL</name>
<dbReference type="GO" id="GO:0006261">
    <property type="term" value="P:DNA-templated DNA replication"/>
    <property type="evidence" value="ECO:0007669"/>
    <property type="project" value="TreeGrafter"/>
</dbReference>
<dbReference type="Proteomes" id="UP000198752">
    <property type="component" value="Unassembled WGS sequence"/>
</dbReference>
<evidence type="ECO:0000259" key="10">
    <source>
        <dbReference type="Pfam" id="PF21694"/>
    </source>
</evidence>
<feature type="domain" description="DNA polymerase III delta subunit-like C-terminal" evidence="10">
    <location>
        <begin position="217"/>
        <end position="337"/>
    </location>
</feature>
<protein>
    <recommendedName>
        <fullName evidence="2">DNA polymerase III subunit delta</fullName>
        <ecNumber evidence="1">2.7.7.7</ecNumber>
    </recommendedName>
</protein>
<dbReference type="PANTHER" id="PTHR34388">
    <property type="entry name" value="DNA POLYMERASE III SUBUNIT DELTA"/>
    <property type="match status" value="1"/>
</dbReference>
<feature type="domain" description="DNA polymerase III delta N-terminal" evidence="9">
    <location>
        <begin position="19"/>
        <end position="143"/>
    </location>
</feature>
<dbReference type="GO" id="GO:0003887">
    <property type="term" value="F:DNA-directed DNA polymerase activity"/>
    <property type="evidence" value="ECO:0007669"/>
    <property type="project" value="UniProtKB-KW"/>
</dbReference>
<dbReference type="InterPro" id="IPR027417">
    <property type="entry name" value="P-loop_NTPase"/>
</dbReference>
<dbReference type="InterPro" id="IPR005790">
    <property type="entry name" value="DNA_polIII_delta"/>
</dbReference>
<evidence type="ECO:0000256" key="8">
    <source>
        <dbReference type="ARBA" id="ARBA00049244"/>
    </source>
</evidence>
<dbReference type="Gene3D" id="3.40.50.300">
    <property type="entry name" value="P-loop containing nucleotide triphosphate hydrolases"/>
    <property type="match status" value="1"/>
</dbReference>
<evidence type="ECO:0000259" key="9">
    <source>
        <dbReference type="Pfam" id="PF06144"/>
    </source>
</evidence>
<dbReference type="STRING" id="269670.SAMN02982927_00594"/>
<evidence type="ECO:0000256" key="7">
    <source>
        <dbReference type="ARBA" id="ARBA00034754"/>
    </source>
</evidence>
<evidence type="ECO:0000256" key="6">
    <source>
        <dbReference type="ARBA" id="ARBA00022932"/>
    </source>
</evidence>